<gene>
    <name evidence="2" type="ORF">DTER00134_LOCUS21943</name>
</gene>
<proteinExistence type="predicted"/>
<dbReference type="Pfam" id="PF10063">
    <property type="entry name" value="DUF2301"/>
    <property type="match status" value="1"/>
</dbReference>
<dbReference type="PANTHER" id="PTHR36716:SF2">
    <property type="entry name" value="F3H9.20 PROTEIN"/>
    <property type="match status" value="1"/>
</dbReference>
<protein>
    <submittedName>
        <fullName evidence="2">Uncharacterized protein</fullName>
    </submittedName>
</protein>
<feature type="transmembrane region" description="Helical" evidence="1">
    <location>
        <begin position="214"/>
        <end position="232"/>
    </location>
</feature>
<dbReference type="InterPro" id="IPR019275">
    <property type="entry name" value="DUF2301"/>
</dbReference>
<dbReference type="PANTHER" id="PTHR36716">
    <property type="entry name" value="F3H9.20 PROTEIN"/>
    <property type="match status" value="1"/>
</dbReference>
<evidence type="ECO:0000313" key="2">
    <source>
        <dbReference type="EMBL" id="CAE0506867.1"/>
    </source>
</evidence>
<dbReference type="EMBL" id="HBIP01036086">
    <property type="protein sequence ID" value="CAE0506867.1"/>
    <property type="molecule type" value="Transcribed_RNA"/>
</dbReference>
<dbReference type="GO" id="GO:0009507">
    <property type="term" value="C:chloroplast"/>
    <property type="evidence" value="ECO:0007669"/>
    <property type="project" value="TreeGrafter"/>
</dbReference>
<feature type="transmembrane region" description="Helical" evidence="1">
    <location>
        <begin position="99"/>
        <end position="121"/>
    </location>
</feature>
<keyword evidence="1" id="KW-1133">Transmembrane helix</keyword>
<dbReference type="AlphaFoldDB" id="A0A7S3R9U7"/>
<keyword evidence="1" id="KW-0472">Membrane</keyword>
<feature type="transmembrane region" description="Helical" evidence="1">
    <location>
        <begin position="67"/>
        <end position="87"/>
    </location>
</feature>
<reference evidence="2" key="1">
    <citation type="submission" date="2021-01" db="EMBL/GenBank/DDBJ databases">
        <authorList>
            <person name="Corre E."/>
            <person name="Pelletier E."/>
            <person name="Niang G."/>
            <person name="Scheremetjew M."/>
            <person name="Finn R."/>
            <person name="Kale V."/>
            <person name="Holt S."/>
            <person name="Cochrane G."/>
            <person name="Meng A."/>
            <person name="Brown T."/>
            <person name="Cohen L."/>
        </authorList>
    </citation>
    <scope>NUCLEOTIDE SEQUENCE</scope>
    <source>
        <strain evidence="2">CCMP1320</strain>
    </source>
</reference>
<accession>A0A7S3R9U7</accession>
<keyword evidence="1" id="KW-0812">Transmembrane</keyword>
<name>A0A7S3R9U7_DUNTE</name>
<organism evidence="2">
    <name type="scientific">Dunaliella tertiolecta</name>
    <name type="common">Green alga</name>
    <dbReference type="NCBI Taxonomy" id="3047"/>
    <lineage>
        <taxon>Eukaryota</taxon>
        <taxon>Viridiplantae</taxon>
        <taxon>Chlorophyta</taxon>
        <taxon>core chlorophytes</taxon>
        <taxon>Chlorophyceae</taxon>
        <taxon>CS clade</taxon>
        <taxon>Chlamydomonadales</taxon>
        <taxon>Dunaliellaceae</taxon>
        <taxon>Dunaliella</taxon>
    </lineage>
</organism>
<sequence length="271" mass="28810">MQQVSHKVPMAQGGQGFWSPISKRCLLRHTRRLRAASGDAQPPPSKEVYQGSFGPWSIEEEDIKEVLGYRAGITVAAAASIATAGAACFAPEGCQMQGLLDPMCVMGAGGLGVSLYLIHIYVAPLKKALQAFWLAGTLGMLYIMATQDAPAALYLAQTPSAVWLVGPLFASLTGMAFKEGLCYGKGEAALLFGTVPLLSLGHLTQLMPREGEQGLLATVLAIFAVFAARKYTQEIKDDIGDKSVFAFMALPPDEQEAALQKLKGNSTSAEQ</sequence>
<evidence type="ECO:0000256" key="1">
    <source>
        <dbReference type="SAM" id="Phobius"/>
    </source>
</evidence>
<feature type="transmembrane region" description="Helical" evidence="1">
    <location>
        <begin position="128"/>
        <end position="145"/>
    </location>
</feature>